<feature type="domain" description="DDH" evidence="4">
    <location>
        <begin position="341"/>
        <end position="495"/>
    </location>
</feature>
<comment type="subcellular location">
    <subcellularLocation>
        <location evidence="1">Cell membrane</location>
    </subcellularLocation>
</comment>
<dbReference type="FunFam" id="3.90.1640.10:FF:000002">
    <property type="entry name" value="Cyclic-di-AMP phosphodiesterase"/>
    <property type="match status" value="1"/>
</dbReference>
<comment type="function">
    <text evidence="1">Has phosphodiesterase (PDE) activity against cyclic-di-AMP (c-di-AMP).</text>
</comment>
<feature type="binding site" evidence="2">
    <location>
        <position position="420"/>
    </location>
    <ligand>
        <name>Mn(2+)</name>
        <dbReference type="ChEBI" id="CHEBI:29035"/>
        <label>1</label>
    </ligand>
</feature>
<keyword evidence="1 3" id="KW-0472">Membrane</keyword>
<feature type="transmembrane region" description="Helical" evidence="3">
    <location>
        <begin position="12"/>
        <end position="32"/>
    </location>
</feature>
<protein>
    <recommendedName>
        <fullName evidence="1">Cyclic-di-AMP phosphodiesterase</fullName>
        <ecNumber evidence="1">3.1.4.-</ecNumber>
    </recommendedName>
</protein>
<sequence length="659" mass="72537">MKRKVWASSPVFFVISAVLLLTAGISWFWNIVVFTAEITLAVASIAAVLIANRHFKAHIAFAFKSVGEVLTGDRYRSLRQFALPVAVIGEAGDIIWVNDMFLDQVSANRECRGDNILKFIYPATTEQVLSAGGTEVTFGSRQYTVFGIRTEAGSVLYFLDDTAFQEISRNYEESRTIVMLASFDNREELTRDSSSSEETRIASEVEEVLARWAQGLGGFLKRMSSGRYLILTDEAHLRTEMKKRFPVLDSVRAIKAGDRLSATVSVGVARGAKTLQEADDWARNALNMALGRGGDQVAVKQANDTYEFFGGLSNGVEKRDSVRTRVFAASISDDIKESDVVFVMGHKYSDLDCVGAAIGMWNVACKTLRRPSYIVLNLTQSLASPQITALQNAYPDEKIFMSPQEAQMLATSRSMLVVVDTHSQDFVESAELLKTVPRVVVIDHHRMMVRHIENALVFFHEPYASSTCEMVTDLLQYIGDSKLTQTEAEALLSGIMLDTKNFVLKTGARTFEAAAYLRRKGADTVSVKRMFSDSIDAYKAKYKIVSNAEIFGRFAVASTEHEFPDIRIASAQAADELLSIQGIEASFVLFPAGDVINISARSLGDVNVQLIMETLGGGGHLTMAGAQLSGLSVSEARDRLIAAIRDFTEKASNHTNEKS</sequence>
<dbReference type="GO" id="GO:0046872">
    <property type="term" value="F:metal ion binding"/>
    <property type="evidence" value="ECO:0007669"/>
    <property type="project" value="UniProtKB-KW"/>
</dbReference>
<name>A0A7G8TCQ0_9FIRM</name>
<dbReference type="Pfam" id="PF02272">
    <property type="entry name" value="DHHA1"/>
    <property type="match status" value="1"/>
</dbReference>
<dbReference type="InterPro" id="IPR051319">
    <property type="entry name" value="Oligoribo/pAp-PDE_c-di-AMP_PDE"/>
</dbReference>
<reference evidence="6 7" key="1">
    <citation type="submission" date="2020-08" db="EMBL/GenBank/DDBJ databases">
        <title>The isolate Caproiciproducens sp. 7D4C2 produces n-caproate at mildly acidic conditions from hexoses: genome and rBOX comparison with related strains and chain-elongating bacteria.</title>
        <authorList>
            <person name="Esquivel-Elizondo S."/>
            <person name="Bagci C."/>
            <person name="Temovska M."/>
            <person name="Jeon B.S."/>
            <person name="Bessarab I."/>
            <person name="Williams R.B.H."/>
            <person name="Huson D.H."/>
            <person name="Angenent L.T."/>
        </authorList>
    </citation>
    <scope>NUCLEOTIDE SEQUENCE [LARGE SCALE GENOMIC DNA]</scope>
    <source>
        <strain evidence="6 7">7D4C2</strain>
    </source>
</reference>
<dbReference type="GO" id="GO:0003676">
    <property type="term" value="F:nucleic acid binding"/>
    <property type="evidence" value="ECO:0007669"/>
    <property type="project" value="UniProtKB-UniRule"/>
</dbReference>
<dbReference type="InterPro" id="IPR014528">
    <property type="entry name" value="GdpP/PdeA"/>
</dbReference>
<evidence type="ECO:0000256" key="1">
    <source>
        <dbReference type="PIRNR" id="PIRNR026583"/>
    </source>
</evidence>
<accession>A0A7G8TCQ0</accession>
<dbReference type="EC" id="3.1.4.-" evidence="1"/>
<feature type="binding site" evidence="2">
    <location>
        <position position="350"/>
    </location>
    <ligand>
        <name>Mn(2+)</name>
        <dbReference type="ChEBI" id="CHEBI:29035"/>
        <label>1</label>
    </ligand>
</feature>
<feature type="domain" description="DHHA1" evidence="5">
    <location>
        <begin position="569"/>
        <end position="648"/>
    </location>
</feature>
<gene>
    <name evidence="6" type="ORF">HCR03_03655</name>
</gene>
<dbReference type="GO" id="GO:0005886">
    <property type="term" value="C:plasma membrane"/>
    <property type="evidence" value="ECO:0007669"/>
    <property type="project" value="UniProtKB-SubCell"/>
</dbReference>
<evidence type="ECO:0000259" key="5">
    <source>
        <dbReference type="Pfam" id="PF02272"/>
    </source>
</evidence>
<comment type="cofactor">
    <cofactor evidence="2">
        <name>Mn(2+)</name>
        <dbReference type="ChEBI" id="CHEBI:29035"/>
    </cofactor>
    <text evidence="2">For phosphodiesterase activity, probably binds 2 Mn(2+) per subunit.</text>
</comment>
<evidence type="ECO:0000259" key="4">
    <source>
        <dbReference type="Pfam" id="PF01368"/>
    </source>
</evidence>
<keyword evidence="1" id="KW-1003">Cell membrane</keyword>
<keyword evidence="3" id="KW-0812">Transmembrane</keyword>
<evidence type="ECO:0000313" key="7">
    <source>
        <dbReference type="Proteomes" id="UP000515909"/>
    </source>
</evidence>
<evidence type="ECO:0000313" key="6">
    <source>
        <dbReference type="EMBL" id="QNK41391.1"/>
    </source>
</evidence>
<dbReference type="Pfam" id="PF24898">
    <property type="entry name" value="GGDEF_GdpP"/>
    <property type="match status" value="1"/>
</dbReference>
<dbReference type="PANTHER" id="PTHR47618:SF2">
    <property type="entry name" value="CYCLIC-DI-AMP PHOSPHODIESTERASE GDPP"/>
    <property type="match status" value="1"/>
</dbReference>
<evidence type="ECO:0000256" key="2">
    <source>
        <dbReference type="PIRSR" id="PIRSR026583-50"/>
    </source>
</evidence>
<dbReference type="SUPFAM" id="SSF64182">
    <property type="entry name" value="DHH phosphoesterases"/>
    <property type="match status" value="1"/>
</dbReference>
<dbReference type="InterPro" id="IPR001667">
    <property type="entry name" value="DDH_dom"/>
</dbReference>
<evidence type="ECO:0000256" key="3">
    <source>
        <dbReference type="SAM" id="Phobius"/>
    </source>
</evidence>
<dbReference type="AlphaFoldDB" id="A0A7G8TCQ0"/>
<dbReference type="KEGG" id="cfem:HCR03_03655"/>
<proteinExistence type="inferred from homology"/>
<dbReference type="EMBL" id="CP060286">
    <property type="protein sequence ID" value="QNK41391.1"/>
    <property type="molecule type" value="Genomic_DNA"/>
</dbReference>
<dbReference type="InterPro" id="IPR003156">
    <property type="entry name" value="DHHA1_dom"/>
</dbReference>
<feature type="binding site" evidence="2">
    <location>
        <position position="346"/>
    </location>
    <ligand>
        <name>Mn(2+)</name>
        <dbReference type="ChEBI" id="CHEBI:29035"/>
        <label>1</label>
    </ligand>
</feature>
<feature type="binding site" evidence="2">
    <location>
        <position position="352"/>
    </location>
    <ligand>
        <name>Mn(2+)</name>
        <dbReference type="ChEBI" id="CHEBI:29035"/>
        <label>2</label>
    </ligand>
</feature>
<dbReference type="Gene3D" id="3.30.450.20">
    <property type="entry name" value="PAS domain"/>
    <property type="match status" value="1"/>
</dbReference>
<keyword evidence="2" id="KW-0464">Manganese</keyword>
<dbReference type="Gene3D" id="3.90.1640.10">
    <property type="entry name" value="inorganic pyrophosphatase (n-terminal core)"/>
    <property type="match status" value="1"/>
</dbReference>
<feature type="binding site" evidence="2">
    <location>
        <position position="420"/>
    </location>
    <ligand>
        <name>Mn(2+)</name>
        <dbReference type="ChEBI" id="CHEBI:29035"/>
        <label>2</label>
    </ligand>
</feature>
<organism evidence="6 7">
    <name type="scientific">Caproicibacter fermentans</name>
    <dbReference type="NCBI Taxonomy" id="2576756"/>
    <lineage>
        <taxon>Bacteria</taxon>
        <taxon>Bacillati</taxon>
        <taxon>Bacillota</taxon>
        <taxon>Clostridia</taxon>
        <taxon>Eubacteriales</taxon>
        <taxon>Acutalibacteraceae</taxon>
        <taxon>Caproicibacter</taxon>
    </lineage>
</organism>
<keyword evidence="3" id="KW-1133">Transmembrane helix</keyword>
<feature type="transmembrane region" description="Helical" evidence="3">
    <location>
        <begin position="38"/>
        <end position="55"/>
    </location>
</feature>
<comment type="catalytic activity">
    <reaction evidence="1">
        <text>3',3'-c-di-AMP + H2O = 5'-O-phosphonoadenylyl-(3'-&gt;5')-adenosine + H(+)</text>
        <dbReference type="Rhea" id="RHEA:54420"/>
        <dbReference type="ChEBI" id="CHEBI:15377"/>
        <dbReference type="ChEBI" id="CHEBI:15378"/>
        <dbReference type="ChEBI" id="CHEBI:71500"/>
        <dbReference type="ChEBI" id="CHEBI:138171"/>
    </reaction>
</comment>
<keyword evidence="2" id="KW-0479">Metal-binding</keyword>
<dbReference type="RefSeq" id="WP_187036687.1">
    <property type="nucleotide sequence ID" value="NZ_CP060286.1"/>
</dbReference>
<dbReference type="Proteomes" id="UP000515909">
    <property type="component" value="Chromosome"/>
</dbReference>
<dbReference type="GO" id="GO:0016787">
    <property type="term" value="F:hydrolase activity"/>
    <property type="evidence" value="ECO:0007669"/>
    <property type="project" value="UniProtKB-UniRule"/>
</dbReference>
<comment type="similarity">
    <text evidence="1">Belongs to the GdpP/PdeA phosphodiesterase family.</text>
</comment>
<keyword evidence="1" id="KW-0378">Hydrolase</keyword>
<dbReference type="InterPro" id="IPR038763">
    <property type="entry name" value="DHH_sf"/>
</dbReference>
<dbReference type="PIRSF" id="PIRSF026583">
    <property type="entry name" value="YybT"/>
    <property type="match status" value="1"/>
</dbReference>
<dbReference type="Gene3D" id="3.10.310.30">
    <property type="match status" value="1"/>
</dbReference>
<feature type="binding site" evidence="2">
    <location>
        <position position="444"/>
    </location>
    <ligand>
        <name>Mn(2+)</name>
        <dbReference type="ChEBI" id="CHEBI:29035"/>
        <label>2</label>
    </ligand>
</feature>
<dbReference type="PANTHER" id="PTHR47618">
    <property type="entry name" value="BIFUNCTIONAL OLIGORIBONUCLEASE AND PAP PHOSPHATASE NRNA"/>
    <property type="match status" value="1"/>
</dbReference>
<dbReference type="Pfam" id="PF01368">
    <property type="entry name" value="DHH"/>
    <property type="match status" value="1"/>
</dbReference>
<feature type="binding site" evidence="2">
    <location>
        <position position="498"/>
    </location>
    <ligand>
        <name>Mn(2+)</name>
        <dbReference type="ChEBI" id="CHEBI:29035"/>
        <label>2</label>
    </ligand>
</feature>